<evidence type="ECO:0000313" key="4">
    <source>
        <dbReference type="Proteomes" id="UP000242432"/>
    </source>
</evidence>
<proteinExistence type="predicted"/>
<feature type="transmembrane region" description="Helical" evidence="2">
    <location>
        <begin position="6"/>
        <end position="26"/>
    </location>
</feature>
<dbReference type="Proteomes" id="UP000242432">
    <property type="component" value="Unassembled WGS sequence"/>
</dbReference>
<dbReference type="Pfam" id="PF06295">
    <property type="entry name" value="ZapG-like"/>
    <property type="match status" value="1"/>
</dbReference>
<sequence length="175" mass="20075">MNFYAIGVTLFIGGFIVGALVCYIIMAQIYKHKRVKDELLKSKRDAIKARRTLDRFVKTSLDMFGELDTAHRQYLQFMRETTEKIAPRESGLHHFLEDEMAPMPVFRGKEDNQPVKQDETEEKIERIVNSIPAPDVLKNPEIPPEDSIEDDVTKAETAAAVAEPEKQKEEEQLKV</sequence>
<dbReference type="RefSeq" id="WP_078929584.1">
    <property type="nucleotide sequence ID" value="NZ_FUXX01000070.1"/>
</dbReference>
<dbReference type="EMBL" id="FUXX01000070">
    <property type="protein sequence ID" value="SKA70359.1"/>
    <property type="molecule type" value="Genomic_DNA"/>
</dbReference>
<keyword evidence="2" id="KW-1133">Transmembrane helix</keyword>
<feature type="compositionally biased region" description="Basic and acidic residues" evidence="1">
    <location>
        <begin position="163"/>
        <end position="175"/>
    </location>
</feature>
<organism evidence="3 4">
    <name type="scientific">Succinivibrio dextrinosolvens DSM 3072</name>
    <dbReference type="NCBI Taxonomy" id="1123324"/>
    <lineage>
        <taxon>Bacteria</taxon>
        <taxon>Pseudomonadati</taxon>
        <taxon>Pseudomonadota</taxon>
        <taxon>Gammaproteobacteria</taxon>
        <taxon>Aeromonadales</taxon>
        <taxon>Succinivibrionaceae</taxon>
        <taxon>Succinivibrio</taxon>
    </lineage>
</organism>
<evidence type="ECO:0000256" key="2">
    <source>
        <dbReference type="SAM" id="Phobius"/>
    </source>
</evidence>
<protein>
    <recommendedName>
        <fullName evidence="5">DUF1043 family protein</fullName>
    </recommendedName>
</protein>
<reference evidence="4" key="1">
    <citation type="submission" date="2017-02" db="EMBL/GenBank/DDBJ databases">
        <authorList>
            <person name="Varghese N."/>
            <person name="Submissions S."/>
        </authorList>
    </citation>
    <scope>NUCLEOTIDE SEQUENCE [LARGE SCALE GENOMIC DNA]</scope>
    <source>
        <strain evidence="4">DSM 3072</strain>
    </source>
</reference>
<keyword evidence="4" id="KW-1185">Reference proteome</keyword>
<name>A0A1T4VZN9_9GAMM</name>
<accession>A0A1T4VZN9</accession>
<keyword evidence="2" id="KW-0472">Membrane</keyword>
<dbReference type="AlphaFoldDB" id="A0A1T4VZN9"/>
<feature type="region of interest" description="Disordered" evidence="1">
    <location>
        <begin position="130"/>
        <end position="175"/>
    </location>
</feature>
<evidence type="ECO:0000313" key="3">
    <source>
        <dbReference type="EMBL" id="SKA70359.1"/>
    </source>
</evidence>
<gene>
    <name evidence="3" type="ORF">SAMN02745213_02321</name>
</gene>
<keyword evidence="2" id="KW-0812">Transmembrane</keyword>
<evidence type="ECO:0008006" key="5">
    <source>
        <dbReference type="Google" id="ProtNLM"/>
    </source>
</evidence>
<dbReference type="InterPro" id="IPR009386">
    <property type="entry name" value="ZapG-like"/>
</dbReference>
<evidence type="ECO:0000256" key="1">
    <source>
        <dbReference type="SAM" id="MobiDB-lite"/>
    </source>
</evidence>